<feature type="transmembrane region" description="Helical" evidence="8">
    <location>
        <begin position="33"/>
        <end position="53"/>
    </location>
</feature>
<evidence type="ECO:0000256" key="6">
    <source>
        <dbReference type="ARBA" id="ARBA00023065"/>
    </source>
</evidence>
<name>A0A809S0B4_9BACT</name>
<protein>
    <submittedName>
        <fullName evidence="9">Sodium transporter</fullName>
    </submittedName>
</protein>
<evidence type="ECO:0000256" key="8">
    <source>
        <dbReference type="SAM" id="Phobius"/>
    </source>
</evidence>
<keyword evidence="10" id="KW-1185">Reference proteome</keyword>
<evidence type="ECO:0000256" key="2">
    <source>
        <dbReference type="ARBA" id="ARBA00022448"/>
    </source>
</evidence>
<dbReference type="PANTHER" id="PTHR32024">
    <property type="entry name" value="TRK SYSTEM POTASSIUM UPTAKE PROTEIN TRKG-RELATED"/>
    <property type="match status" value="1"/>
</dbReference>
<dbReference type="GO" id="GO:0005886">
    <property type="term" value="C:plasma membrane"/>
    <property type="evidence" value="ECO:0007669"/>
    <property type="project" value="UniProtKB-SubCell"/>
</dbReference>
<keyword evidence="7 8" id="KW-0472">Membrane</keyword>
<evidence type="ECO:0000256" key="3">
    <source>
        <dbReference type="ARBA" id="ARBA00022475"/>
    </source>
</evidence>
<feature type="transmembrane region" description="Helical" evidence="8">
    <location>
        <begin position="478"/>
        <end position="497"/>
    </location>
</feature>
<feature type="transmembrane region" description="Helical" evidence="8">
    <location>
        <begin position="238"/>
        <end position="257"/>
    </location>
</feature>
<keyword evidence="2" id="KW-0813">Transport</keyword>
<organism evidence="9 10">
    <name type="scientific">Mycoplasmopsis felis</name>
    <dbReference type="NCBI Taxonomy" id="33923"/>
    <lineage>
        <taxon>Bacteria</taxon>
        <taxon>Bacillati</taxon>
        <taxon>Mycoplasmatota</taxon>
        <taxon>Mycoplasmoidales</taxon>
        <taxon>Metamycoplasmataceae</taxon>
        <taxon>Mycoplasmopsis</taxon>
    </lineage>
</organism>
<dbReference type="PANTHER" id="PTHR32024:SF1">
    <property type="entry name" value="KTR SYSTEM POTASSIUM UPTAKE PROTEIN B"/>
    <property type="match status" value="1"/>
</dbReference>
<dbReference type="KEGG" id="mfel:JPM2_2200"/>
<evidence type="ECO:0000313" key="9">
    <source>
        <dbReference type="EMBL" id="BBU47527.1"/>
    </source>
</evidence>
<feature type="transmembrane region" description="Helical" evidence="8">
    <location>
        <begin position="99"/>
        <end position="124"/>
    </location>
</feature>
<feature type="transmembrane region" description="Helical" evidence="8">
    <location>
        <begin position="440"/>
        <end position="457"/>
    </location>
</feature>
<feature type="transmembrane region" description="Helical" evidence="8">
    <location>
        <begin position="159"/>
        <end position="177"/>
    </location>
</feature>
<dbReference type="AlphaFoldDB" id="A0A809S0B4"/>
<feature type="transmembrane region" description="Helical" evidence="8">
    <location>
        <begin position="391"/>
        <end position="410"/>
    </location>
</feature>
<keyword evidence="5 8" id="KW-1133">Transmembrane helix</keyword>
<accession>A0A809S0B4</accession>
<feature type="transmembrane region" description="Helical" evidence="8">
    <location>
        <begin position="417"/>
        <end position="434"/>
    </location>
</feature>
<dbReference type="InterPro" id="IPR003445">
    <property type="entry name" value="Cat_transpt"/>
</dbReference>
<evidence type="ECO:0000256" key="5">
    <source>
        <dbReference type="ARBA" id="ARBA00022989"/>
    </source>
</evidence>
<keyword evidence="3" id="KW-1003">Cell membrane</keyword>
<dbReference type="Pfam" id="PF02386">
    <property type="entry name" value="TrkH"/>
    <property type="match status" value="2"/>
</dbReference>
<comment type="subcellular location">
    <subcellularLocation>
        <location evidence="1">Cell membrane</location>
        <topology evidence="1">Multi-pass membrane protein</topology>
    </subcellularLocation>
</comment>
<dbReference type="GO" id="GO:0008324">
    <property type="term" value="F:monoatomic cation transmembrane transporter activity"/>
    <property type="evidence" value="ECO:0007669"/>
    <property type="project" value="InterPro"/>
</dbReference>
<feature type="transmembrane region" description="Helical" evidence="8">
    <location>
        <begin position="549"/>
        <end position="573"/>
    </location>
</feature>
<feature type="transmembrane region" description="Helical" evidence="8">
    <location>
        <begin position="278"/>
        <end position="301"/>
    </location>
</feature>
<proteinExistence type="predicted"/>
<gene>
    <name evidence="9" type="ORF">JPM2_2200</name>
</gene>
<evidence type="ECO:0000256" key="7">
    <source>
        <dbReference type="ARBA" id="ARBA00023136"/>
    </source>
</evidence>
<evidence type="ECO:0000256" key="1">
    <source>
        <dbReference type="ARBA" id="ARBA00004651"/>
    </source>
</evidence>
<dbReference type="GO" id="GO:0030001">
    <property type="term" value="P:metal ion transport"/>
    <property type="evidence" value="ECO:0007669"/>
    <property type="project" value="UniProtKB-ARBA"/>
</dbReference>
<evidence type="ECO:0000313" key="10">
    <source>
        <dbReference type="Proteomes" id="UP000464317"/>
    </source>
</evidence>
<dbReference type="Proteomes" id="UP000464317">
    <property type="component" value="Chromosome"/>
</dbReference>
<keyword evidence="6" id="KW-0406">Ion transport</keyword>
<dbReference type="EMBL" id="AP022325">
    <property type="protein sequence ID" value="BBU47527.1"/>
    <property type="molecule type" value="Genomic_DNA"/>
</dbReference>
<sequence length="593" mass="67778">MFLRFKRFLRNSKLWKFFNRIHLWHKKISQLRYILFVYFLIIFVFSLLLWSPITQNNPEQNWYSFQNYINAIFTTASAFSDTGLVVYDTYIYWNMFGQAIIAILIVLGGIGIFAIKFFIINYLFRKSVSTLTSVQVLQSERGDNDINSTIKLVTSSVKFLLFVILFSGFFMSLYFYFASPSQTFGISKYLNNQYINPQGNLSLAFRFGYFHTISAINNAGFDIISNRSIMPYYLNYGLQIWIIVLLVIGGIGYPTIYDFHKFLKRKLRGNKKKYHFSLFSKVSIITYILVLLVGMIITISLETTSHSNSTLWNRIYIPQHLSNTYIKWVEAYNNSPDLLNLLTVSTKENLPLEQQEWFNVLNQGSIPGEISSLKDYINQGTMYGSKFDRTFAIIFTAFSTRSAGFATVNVRNFTHSSTLIWIIMMLIGAAPSSTGGGIRTTTLALLVMSGVSVLLGRKRVRLFKRAIEPKTVFMSGQAFAFAFVIVIFISFISFSSFDIHGGNIQTSYITQKAFDSSKPFYDTEHLIFEVASAFGTTGLSTGITQDLNIISKLGIILTMFIGQFGVSSTLLVWKRKRAKDRNYEYITEDIAIG</sequence>
<keyword evidence="4 8" id="KW-0812">Transmembrane</keyword>
<reference evidence="9 10" key="1">
    <citation type="submission" date="2020-01" db="EMBL/GenBank/DDBJ databases">
        <title>Complete genome sequence of Mycoplasma felis strain Myco-2.</title>
        <authorList>
            <person name="Kinoshita Y."/>
            <person name="Niwa H."/>
            <person name="Uchida-Fujii E."/>
            <person name="Nukada T."/>
        </authorList>
    </citation>
    <scope>NUCLEOTIDE SEQUENCE [LARGE SCALE GENOMIC DNA]</scope>
    <source>
        <strain evidence="9 10">Myco-2</strain>
    </source>
</reference>
<dbReference type="RefSeq" id="WP_161553030.1">
    <property type="nucleotide sequence ID" value="NZ_AP022325.1"/>
</dbReference>
<evidence type="ECO:0000256" key="4">
    <source>
        <dbReference type="ARBA" id="ARBA00022692"/>
    </source>
</evidence>